<name>A0A016V4W6_9BILA</name>
<dbReference type="STRING" id="53326.A0A016V4W6"/>
<reference evidence="2" key="1">
    <citation type="journal article" date="2015" name="Nat. Genet.">
        <title>The genome and transcriptome of the zoonotic hookworm Ancylostoma ceylanicum identify infection-specific gene families.</title>
        <authorList>
            <person name="Schwarz E.M."/>
            <person name="Hu Y."/>
            <person name="Antoshechkin I."/>
            <person name="Miller M.M."/>
            <person name="Sternberg P.W."/>
            <person name="Aroian R.V."/>
        </authorList>
    </citation>
    <scope>NUCLEOTIDE SEQUENCE</scope>
    <source>
        <strain evidence="2">HY135</strain>
    </source>
</reference>
<dbReference type="AlphaFoldDB" id="A0A016V4W6"/>
<dbReference type="OrthoDB" id="5830107at2759"/>
<organism evidence="1 2">
    <name type="scientific">Ancylostoma ceylanicum</name>
    <dbReference type="NCBI Taxonomy" id="53326"/>
    <lineage>
        <taxon>Eukaryota</taxon>
        <taxon>Metazoa</taxon>
        <taxon>Ecdysozoa</taxon>
        <taxon>Nematoda</taxon>
        <taxon>Chromadorea</taxon>
        <taxon>Rhabditida</taxon>
        <taxon>Rhabditina</taxon>
        <taxon>Rhabditomorpha</taxon>
        <taxon>Strongyloidea</taxon>
        <taxon>Ancylostomatidae</taxon>
        <taxon>Ancylostomatinae</taxon>
        <taxon>Ancylostoma</taxon>
    </lineage>
</organism>
<evidence type="ECO:0000313" key="1">
    <source>
        <dbReference type="EMBL" id="EYC22480.1"/>
    </source>
</evidence>
<sequence>MRFAPFHSFHYFTTEYFNTKDFGQADALLRLIATQPLEPEDYAIAAADVDVAAEFTDNCTLLPVSAETIRTATAADRILRQVIDYTRSGRWPKIDRNSPLWHYHNRRDTLTTCLLTATRIVIPKSLHRRLLSSLHKAHPGQTRMKILARSYVY</sequence>
<evidence type="ECO:0000313" key="2">
    <source>
        <dbReference type="Proteomes" id="UP000024635"/>
    </source>
</evidence>
<dbReference type="PANTHER" id="PTHR37984:SF5">
    <property type="entry name" value="PROTEIN NYNRIN-LIKE"/>
    <property type="match status" value="1"/>
</dbReference>
<accession>A0A016V4W6</accession>
<gene>
    <name evidence="1" type="primary">Acey_s0017.g3376</name>
    <name evidence="1" type="ORF">Y032_0017g3376</name>
</gene>
<dbReference type="Proteomes" id="UP000024635">
    <property type="component" value="Unassembled WGS sequence"/>
</dbReference>
<dbReference type="PANTHER" id="PTHR37984">
    <property type="entry name" value="PROTEIN CBG26694"/>
    <property type="match status" value="1"/>
</dbReference>
<keyword evidence="2" id="KW-1185">Reference proteome</keyword>
<protein>
    <submittedName>
        <fullName evidence="1">Uncharacterized protein</fullName>
    </submittedName>
</protein>
<comment type="caution">
    <text evidence="1">The sequence shown here is derived from an EMBL/GenBank/DDBJ whole genome shotgun (WGS) entry which is preliminary data.</text>
</comment>
<dbReference type="InterPro" id="IPR050951">
    <property type="entry name" value="Retrovirus_Pol_polyprotein"/>
</dbReference>
<proteinExistence type="predicted"/>
<dbReference type="EMBL" id="JARK01001353">
    <property type="protein sequence ID" value="EYC22480.1"/>
    <property type="molecule type" value="Genomic_DNA"/>
</dbReference>